<reference evidence="1 2" key="1">
    <citation type="submission" date="2022-03" db="EMBL/GenBank/DDBJ databases">
        <authorList>
            <person name="Koch H."/>
        </authorList>
    </citation>
    <scope>NUCLEOTIDE SEQUENCE [LARGE SCALE GENOMIC DNA]</scope>
    <source>
        <strain evidence="1 2">G1</strain>
    </source>
</reference>
<evidence type="ECO:0000313" key="1">
    <source>
        <dbReference type="EMBL" id="CAH2031168.1"/>
    </source>
</evidence>
<organism evidence="1 2">
    <name type="scientific">Trichlorobacter ammonificans</name>
    <dbReference type="NCBI Taxonomy" id="2916410"/>
    <lineage>
        <taxon>Bacteria</taxon>
        <taxon>Pseudomonadati</taxon>
        <taxon>Thermodesulfobacteriota</taxon>
        <taxon>Desulfuromonadia</taxon>
        <taxon>Geobacterales</taxon>
        <taxon>Geobacteraceae</taxon>
        <taxon>Trichlorobacter</taxon>
    </lineage>
</organism>
<evidence type="ECO:0000313" key="2">
    <source>
        <dbReference type="Proteomes" id="UP001295463"/>
    </source>
</evidence>
<keyword evidence="2" id="KW-1185">Reference proteome</keyword>
<evidence type="ECO:0008006" key="3">
    <source>
        <dbReference type="Google" id="ProtNLM"/>
    </source>
</evidence>
<protein>
    <recommendedName>
        <fullName evidence="3">Type II toxin-antitoxin system RelE/ParE family toxin</fullName>
    </recommendedName>
</protein>
<accession>A0ABM9D7H7</accession>
<proteinExistence type="predicted"/>
<dbReference type="Proteomes" id="UP001295463">
    <property type="component" value="Chromosome"/>
</dbReference>
<dbReference type="RefSeq" id="WP_305732006.1">
    <property type="nucleotide sequence ID" value="NZ_OW150024.1"/>
</dbReference>
<dbReference type="Gene3D" id="3.30.2310.20">
    <property type="entry name" value="RelE-like"/>
    <property type="match status" value="1"/>
</dbReference>
<dbReference type="InterPro" id="IPR035093">
    <property type="entry name" value="RelE/ParE_toxin_dom_sf"/>
</dbReference>
<dbReference type="EMBL" id="OW150024">
    <property type="protein sequence ID" value="CAH2031168.1"/>
    <property type="molecule type" value="Genomic_DNA"/>
</dbReference>
<sequence length="102" mass="11741">MKIRILDAAQHDLTSAYRFYEAQAKGLGSYFLNSLYADIDSLMFFAGIHQVVQGGYLRVLAKRFPFAIYYRLDAGTVMVYAILDCRRNPAWNRKRLKQASLP</sequence>
<gene>
    <name evidence="1" type="ORF">GEAMG1_1338</name>
</gene>
<name>A0ABM9D7H7_9BACT</name>